<sequence length="67" mass="7854">MAVLNSCALRHWFRKCRGVRKIRAGLLQVWREVWEFRYLHVLDGFLFVLFVECSSAVPIASILEDSD</sequence>
<dbReference type="AlphaFoldDB" id="A0A8R1TJV6"/>
<dbReference type="EMBL" id="CMVM020000023">
    <property type="status" value="NOT_ANNOTATED_CDS"/>
    <property type="molecule type" value="Genomic_DNA"/>
</dbReference>
<protein>
    <submittedName>
        <fullName evidence="1">Uncharacterized protein</fullName>
    </submittedName>
</protein>
<name>A0A8R1TJV6_ONCVO</name>
<organism evidence="1 2">
    <name type="scientific">Onchocerca volvulus</name>
    <dbReference type="NCBI Taxonomy" id="6282"/>
    <lineage>
        <taxon>Eukaryota</taxon>
        <taxon>Metazoa</taxon>
        <taxon>Ecdysozoa</taxon>
        <taxon>Nematoda</taxon>
        <taxon>Chromadorea</taxon>
        <taxon>Rhabditida</taxon>
        <taxon>Spirurina</taxon>
        <taxon>Spiruromorpha</taxon>
        <taxon>Filarioidea</taxon>
        <taxon>Onchocercidae</taxon>
        <taxon>Onchocerca</taxon>
    </lineage>
</organism>
<evidence type="ECO:0000313" key="1">
    <source>
        <dbReference type="EnsemblMetazoa" id="OVOC1040.1"/>
    </source>
</evidence>
<accession>A0A8R1TJV6</accession>
<reference evidence="1" key="2">
    <citation type="submission" date="2022-06" db="UniProtKB">
        <authorList>
            <consortium name="EnsemblMetazoa"/>
        </authorList>
    </citation>
    <scope>IDENTIFICATION</scope>
</reference>
<reference evidence="2" key="1">
    <citation type="submission" date="2013-10" db="EMBL/GenBank/DDBJ databases">
        <title>Genome sequencing of Onchocerca volvulus.</title>
        <authorList>
            <person name="Cotton J."/>
            <person name="Tsai J."/>
            <person name="Stanley E."/>
            <person name="Tracey A."/>
            <person name="Holroyd N."/>
            <person name="Lustigman S."/>
            <person name="Berriman M."/>
        </authorList>
    </citation>
    <scope>NUCLEOTIDE SEQUENCE</scope>
</reference>
<keyword evidence="2" id="KW-1185">Reference proteome</keyword>
<proteinExistence type="predicted"/>
<dbReference type="EnsemblMetazoa" id="OVOC1040.1">
    <property type="protein sequence ID" value="OVOC1040.1"/>
    <property type="gene ID" value="WBGene00237849"/>
</dbReference>
<evidence type="ECO:0000313" key="2">
    <source>
        <dbReference type="Proteomes" id="UP000024404"/>
    </source>
</evidence>
<dbReference type="Proteomes" id="UP000024404">
    <property type="component" value="Unassembled WGS sequence"/>
</dbReference>